<dbReference type="Gene3D" id="3.30.70.100">
    <property type="match status" value="1"/>
</dbReference>
<proteinExistence type="predicted"/>
<dbReference type="PANTHER" id="PTHR33336:SF3">
    <property type="entry name" value="ABM DOMAIN-CONTAINING PROTEIN"/>
    <property type="match status" value="1"/>
</dbReference>
<dbReference type="Pfam" id="PF03992">
    <property type="entry name" value="ABM"/>
    <property type="match status" value="1"/>
</dbReference>
<gene>
    <name evidence="2" type="ORF">ACIB24_02480</name>
</gene>
<reference evidence="2 3" key="1">
    <citation type="submission" date="2024-10" db="EMBL/GenBank/DDBJ databases">
        <title>The Natural Products Discovery Center: Release of the First 8490 Sequenced Strains for Exploring Actinobacteria Biosynthetic Diversity.</title>
        <authorList>
            <person name="Kalkreuter E."/>
            <person name="Kautsar S.A."/>
            <person name="Yang D."/>
            <person name="Bader C.D."/>
            <person name="Teijaro C.N."/>
            <person name="Fluegel L."/>
            <person name="Davis C.M."/>
            <person name="Simpson J.R."/>
            <person name="Lauterbach L."/>
            <person name="Steele A.D."/>
            <person name="Gui C."/>
            <person name="Meng S."/>
            <person name="Li G."/>
            <person name="Viehrig K."/>
            <person name="Ye F."/>
            <person name="Su P."/>
            <person name="Kiefer A.F."/>
            <person name="Nichols A."/>
            <person name="Cepeda A.J."/>
            <person name="Yan W."/>
            <person name="Fan B."/>
            <person name="Jiang Y."/>
            <person name="Adhikari A."/>
            <person name="Zheng C.-J."/>
            <person name="Schuster L."/>
            <person name="Cowan T.M."/>
            <person name="Smanski M.J."/>
            <person name="Chevrette M.G."/>
            <person name="De Carvalho L.P.S."/>
            <person name="Shen B."/>
        </authorList>
    </citation>
    <scope>NUCLEOTIDE SEQUENCE [LARGE SCALE GENOMIC DNA]</scope>
    <source>
        <strain evidence="2 3">NPDC049639</strain>
    </source>
</reference>
<dbReference type="SUPFAM" id="SSF54909">
    <property type="entry name" value="Dimeric alpha+beta barrel"/>
    <property type="match status" value="1"/>
</dbReference>
<accession>A0ABW8AHS6</accession>
<dbReference type="InterPro" id="IPR011008">
    <property type="entry name" value="Dimeric_a/b-barrel"/>
</dbReference>
<dbReference type="InterPro" id="IPR050744">
    <property type="entry name" value="AI-2_Isomerase_LsrG"/>
</dbReference>
<dbReference type="Proteomes" id="UP001612915">
    <property type="component" value="Unassembled WGS sequence"/>
</dbReference>
<protein>
    <submittedName>
        <fullName evidence="2">Quinol monooxygenase</fullName>
        <ecNumber evidence="2">1.-.-.-</ecNumber>
    </submittedName>
</protein>
<dbReference type="PROSITE" id="PS51725">
    <property type="entry name" value="ABM"/>
    <property type="match status" value="1"/>
</dbReference>
<comment type="caution">
    <text evidence="2">The sequence shown here is derived from an EMBL/GenBank/DDBJ whole genome shotgun (WGS) entry which is preliminary data.</text>
</comment>
<dbReference type="RefSeq" id="WP_398274661.1">
    <property type="nucleotide sequence ID" value="NZ_JBITLV010000001.1"/>
</dbReference>
<evidence type="ECO:0000259" key="1">
    <source>
        <dbReference type="PROSITE" id="PS51725"/>
    </source>
</evidence>
<feature type="domain" description="ABM" evidence="1">
    <location>
        <begin position="4"/>
        <end position="93"/>
    </location>
</feature>
<evidence type="ECO:0000313" key="2">
    <source>
        <dbReference type="EMBL" id="MFI7585925.1"/>
    </source>
</evidence>
<keyword evidence="2" id="KW-0503">Monooxygenase</keyword>
<evidence type="ECO:0000313" key="3">
    <source>
        <dbReference type="Proteomes" id="UP001612915"/>
    </source>
</evidence>
<dbReference type="InterPro" id="IPR007138">
    <property type="entry name" value="ABM_dom"/>
</dbReference>
<dbReference type="PANTHER" id="PTHR33336">
    <property type="entry name" value="QUINOL MONOOXYGENASE YGIN-RELATED"/>
    <property type="match status" value="1"/>
</dbReference>
<name>A0ABW8AHS6_9ACTN</name>
<keyword evidence="2" id="KW-0560">Oxidoreductase</keyword>
<sequence>MLGFGLVVRFTIKAGRMAEFDALVERTLTGIRAHEPGTLIYASHAVDGSPDVRVFYELYRDRDAFETHEQQPHTREFLDQRSEFVESFEVTFLEAVDVKSTAWGAQ</sequence>
<organism evidence="2 3">
    <name type="scientific">Spongisporangium articulatum</name>
    <dbReference type="NCBI Taxonomy" id="3362603"/>
    <lineage>
        <taxon>Bacteria</taxon>
        <taxon>Bacillati</taxon>
        <taxon>Actinomycetota</taxon>
        <taxon>Actinomycetes</taxon>
        <taxon>Kineosporiales</taxon>
        <taxon>Kineosporiaceae</taxon>
        <taxon>Spongisporangium</taxon>
    </lineage>
</organism>
<dbReference type="EC" id="1.-.-.-" evidence="2"/>
<dbReference type="EMBL" id="JBITLV010000001">
    <property type="protein sequence ID" value="MFI7585925.1"/>
    <property type="molecule type" value="Genomic_DNA"/>
</dbReference>
<dbReference type="GO" id="GO:0004497">
    <property type="term" value="F:monooxygenase activity"/>
    <property type="evidence" value="ECO:0007669"/>
    <property type="project" value="UniProtKB-KW"/>
</dbReference>
<keyword evidence="3" id="KW-1185">Reference proteome</keyword>